<evidence type="ECO:0000256" key="1">
    <source>
        <dbReference type="ARBA" id="ARBA00001954"/>
    </source>
</evidence>
<dbReference type="Pfam" id="PF03055">
    <property type="entry name" value="RPE65"/>
    <property type="match status" value="1"/>
</dbReference>
<evidence type="ECO:0000313" key="6">
    <source>
        <dbReference type="EMBL" id="KAK7729300.1"/>
    </source>
</evidence>
<keyword evidence="3" id="KW-0479">Metal-binding</keyword>
<sequence>MAHIFAIAPTVKGYADGRLTKPGEATTFPQTPVFSGINKPSRFEGDVFDLEVTGTIPTEINATFYRIQPDQRFPPLFEDDVHFNGDGSVTAIRIANGHADFKQRYVQTDRYKAETAARRSLFGRYRNPFTDNESVKGVIRTASNTNITFWRGMLLATKEDGPPFAMDPMTLETLGRYDFEGQIKAPTFTAHPKFDPDTGEMICFAYEAGGNGNDGSLDIIVWTIDADGKKTEESHYKSPFAGMIHDCGLSQNFVVLPLTPLKVNMDRTRAGGNKFAWDPYEDQWYGLVPRRNGKLEDAIWFRAPNAFQGHIAGCYENEDGHVVVDLTVADGNVFFWWPPDENITPTQPGKVSKRDQLNSQTTRWILDPKAKTNTHITPAFVWNINGEFSRIDDRWVTKKYRHFWQAKIDPSKPYDFEKCGPPAGGLFNSLGHYTWDPDNELASGKEDTYFFGPTSTVQEPSFIPKSADAAEGEGYLIALVNRLDELRNDVAIFDAQNLAQGPLAVIHLPLKLKLGLHGNFVDHRDIEAWQRRREAGGDVGPVKIATEPLPWQKELANGAVNGQNGANGSH</sequence>
<dbReference type="EMBL" id="JAKNSF020000029">
    <property type="protein sequence ID" value="KAK7729300.1"/>
    <property type="molecule type" value="Genomic_DNA"/>
</dbReference>
<name>A0ABR1P900_DIAER</name>
<dbReference type="InterPro" id="IPR004294">
    <property type="entry name" value="Carotenoid_Oase"/>
</dbReference>
<comment type="caution">
    <text evidence="6">The sequence shown here is derived from an EMBL/GenBank/DDBJ whole genome shotgun (WGS) entry which is preliminary data.</text>
</comment>
<comment type="cofactor">
    <cofactor evidence="1">
        <name>Fe(2+)</name>
        <dbReference type="ChEBI" id="CHEBI:29033"/>
    </cofactor>
</comment>
<evidence type="ECO:0000256" key="2">
    <source>
        <dbReference type="ARBA" id="ARBA00006787"/>
    </source>
</evidence>
<protein>
    <submittedName>
        <fullName evidence="6">Transcriptional regulatory protein rco1</fullName>
    </submittedName>
</protein>
<dbReference type="PANTHER" id="PTHR10543:SF89">
    <property type="entry name" value="CAROTENOID 9,10(9',10')-CLEAVAGE DIOXYGENASE 1"/>
    <property type="match status" value="1"/>
</dbReference>
<reference evidence="6 7" key="1">
    <citation type="submission" date="2024-02" db="EMBL/GenBank/DDBJ databases">
        <title>De novo assembly and annotation of 12 fungi associated with fruit tree decline syndrome in Ontario, Canada.</title>
        <authorList>
            <person name="Sulman M."/>
            <person name="Ellouze W."/>
            <person name="Ilyukhin E."/>
        </authorList>
    </citation>
    <scope>NUCLEOTIDE SEQUENCE [LARGE SCALE GENOMIC DNA]</scope>
    <source>
        <strain evidence="6 7">M169</strain>
    </source>
</reference>
<proteinExistence type="inferred from homology"/>
<evidence type="ECO:0000256" key="5">
    <source>
        <dbReference type="ARBA" id="ARBA00023004"/>
    </source>
</evidence>
<evidence type="ECO:0000256" key="3">
    <source>
        <dbReference type="ARBA" id="ARBA00022723"/>
    </source>
</evidence>
<accession>A0ABR1P900</accession>
<keyword evidence="4" id="KW-0560">Oxidoreductase</keyword>
<dbReference type="PANTHER" id="PTHR10543">
    <property type="entry name" value="BETA-CAROTENE DIOXYGENASE"/>
    <property type="match status" value="1"/>
</dbReference>
<keyword evidence="5" id="KW-0408">Iron</keyword>
<dbReference type="Proteomes" id="UP001430848">
    <property type="component" value="Unassembled WGS sequence"/>
</dbReference>
<evidence type="ECO:0000256" key="4">
    <source>
        <dbReference type="ARBA" id="ARBA00023002"/>
    </source>
</evidence>
<comment type="similarity">
    <text evidence="2">Belongs to the carotenoid oxygenase family.</text>
</comment>
<gene>
    <name evidence="6" type="primary">RCO1_1</name>
    <name evidence="6" type="ORF">SLS63_006173</name>
</gene>
<evidence type="ECO:0000313" key="7">
    <source>
        <dbReference type="Proteomes" id="UP001430848"/>
    </source>
</evidence>
<keyword evidence="7" id="KW-1185">Reference proteome</keyword>
<organism evidence="6 7">
    <name type="scientific">Diaporthe eres</name>
    <name type="common">Phomopsis oblonga</name>
    <dbReference type="NCBI Taxonomy" id="83184"/>
    <lineage>
        <taxon>Eukaryota</taxon>
        <taxon>Fungi</taxon>
        <taxon>Dikarya</taxon>
        <taxon>Ascomycota</taxon>
        <taxon>Pezizomycotina</taxon>
        <taxon>Sordariomycetes</taxon>
        <taxon>Sordariomycetidae</taxon>
        <taxon>Diaporthales</taxon>
        <taxon>Diaporthaceae</taxon>
        <taxon>Diaporthe</taxon>
        <taxon>Diaporthe eres species complex</taxon>
    </lineage>
</organism>